<dbReference type="PIRSF" id="PIRSF005859">
    <property type="entry name" value="PBR"/>
    <property type="match status" value="1"/>
</dbReference>
<protein>
    <submittedName>
        <fullName evidence="7">Tryptophan-rich sensory protein</fullName>
    </submittedName>
</protein>
<dbReference type="Gene3D" id="1.20.1260.100">
    <property type="entry name" value="TspO/MBR protein"/>
    <property type="match status" value="1"/>
</dbReference>
<evidence type="ECO:0000256" key="2">
    <source>
        <dbReference type="ARBA" id="ARBA00007524"/>
    </source>
</evidence>
<feature type="transmembrane region" description="Helical" evidence="6">
    <location>
        <begin position="143"/>
        <end position="164"/>
    </location>
</feature>
<dbReference type="FunFam" id="1.20.1260.100:FF:000001">
    <property type="entry name" value="translocator protein 2"/>
    <property type="match status" value="1"/>
</dbReference>
<dbReference type="Proteomes" id="UP000249082">
    <property type="component" value="Unassembled WGS sequence"/>
</dbReference>
<keyword evidence="4 6" id="KW-1133">Transmembrane helix</keyword>
<dbReference type="PANTHER" id="PTHR10057">
    <property type="entry name" value="PERIPHERAL-TYPE BENZODIAZEPINE RECEPTOR"/>
    <property type="match status" value="1"/>
</dbReference>
<dbReference type="CDD" id="cd15904">
    <property type="entry name" value="TSPO_MBR"/>
    <property type="match status" value="1"/>
</dbReference>
<comment type="caution">
    <text evidence="7">The sequence shown here is derived from an EMBL/GenBank/DDBJ whole genome shotgun (WGS) entry which is preliminary data.</text>
</comment>
<dbReference type="InterPro" id="IPR038330">
    <property type="entry name" value="TspO/MBR-related_sf"/>
</dbReference>
<accession>A0A2W5NW09</accession>
<dbReference type="InterPro" id="IPR004307">
    <property type="entry name" value="TspO_MBR"/>
</dbReference>
<evidence type="ECO:0000313" key="8">
    <source>
        <dbReference type="Proteomes" id="UP000249082"/>
    </source>
</evidence>
<name>A0A2W5NW09_9SPHN</name>
<feature type="transmembrane region" description="Helical" evidence="6">
    <location>
        <begin position="60"/>
        <end position="81"/>
    </location>
</feature>
<keyword evidence="5 6" id="KW-0472">Membrane</keyword>
<dbReference type="Pfam" id="PF03073">
    <property type="entry name" value="TspO_MBR"/>
    <property type="match status" value="1"/>
</dbReference>
<organism evidence="7 8">
    <name type="scientific">Novosphingobium pentaromativorans</name>
    <dbReference type="NCBI Taxonomy" id="205844"/>
    <lineage>
        <taxon>Bacteria</taxon>
        <taxon>Pseudomonadati</taxon>
        <taxon>Pseudomonadota</taxon>
        <taxon>Alphaproteobacteria</taxon>
        <taxon>Sphingomonadales</taxon>
        <taxon>Sphingomonadaceae</taxon>
        <taxon>Novosphingobium</taxon>
    </lineage>
</organism>
<proteinExistence type="inferred from homology"/>
<comment type="subcellular location">
    <subcellularLocation>
        <location evidence="1">Membrane</location>
        <topology evidence="1">Multi-pass membrane protein</topology>
    </subcellularLocation>
</comment>
<reference evidence="7 8" key="1">
    <citation type="submission" date="2017-08" db="EMBL/GenBank/DDBJ databases">
        <title>Infants hospitalized years apart are colonized by the same room-sourced microbial strains.</title>
        <authorList>
            <person name="Brooks B."/>
            <person name="Olm M.R."/>
            <person name="Firek B.A."/>
            <person name="Baker R."/>
            <person name="Thomas B.C."/>
            <person name="Morowitz M.J."/>
            <person name="Banfield J.F."/>
        </authorList>
    </citation>
    <scope>NUCLEOTIDE SEQUENCE [LARGE SCALE GENOMIC DNA]</scope>
    <source>
        <strain evidence="7">S2_005_002_R2_33</strain>
    </source>
</reference>
<gene>
    <name evidence="7" type="ORF">DI555_05745</name>
</gene>
<dbReference type="GO" id="GO:0016020">
    <property type="term" value="C:membrane"/>
    <property type="evidence" value="ECO:0007669"/>
    <property type="project" value="UniProtKB-SubCell"/>
</dbReference>
<evidence type="ECO:0000256" key="3">
    <source>
        <dbReference type="ARBA" id="ARBA00022692"/>
    </source>
</evidence>
<evidence type="ECO:0000256" key="5">
    <source>
        <dbReference type="ARBA" id="ARBA00023136"/>
    </source>
</evidence>
<evidence type="ECO:0000256" key="4">
    <source>
        <dbReference type="ARBA" id="ARBA00022989"/>
    </source>
</evidence>
<dbReference type="AlphaFoldDB" id="A0A2W5NW09"/>
<evidence type="ECO:0000256" key="6">
    <source>
        <dbReference type="SAM" id="Phobius"/>
    </source>
</evidence>
<evidence type="ECO:0000256" key="1">
    <source>
        <dbReference type="ARBA" id="ARBA00004141"/>
    </source>
</evidence>
<feature type="transmembrane region" description="Helical" evidence="6">
    <location>
        <begin position="115"/>
        <end position="136"/>
    </location>
</feature>
<dbReference type="GO" id="GO:0033013">
    <property type="term" value="P:tetrapyrrole metabolic process"/>
    <property type="evidence" value="ECO:0007669"/>
    <property type="project" value="UniProtKB-ARBA"/>
</dbReference>
<dbReference type="PANTHER" id="PTHR10057:SF0">
    <property type="entry name" value="TRANSLOCATOR PROTEIN"/>
    <property type="match status" value="1"/>
</dbReference>
<evidence type="ECO:0000313" key="7">
    <source>
        <dbReference type="EMBL" id="PZQ56139.1"/>
    </source>
</evidence>
<sequence>MNLIASSGQLRASLLRWALVLVPLVVLMGFVSGRMAQSGPGNPWFDALVKPGIYPPPITFAVVWTLLYVLMGISLAMICAARGARGRVLAVTVFAVQFALNLAWSPVFFGAHQMTSALIVIGVLDLAVVLTIALFARIRPVAALLLVPYLVWICFATYLNYAFLQANPALDGAEGPRAVERFEI</sequence>
<comment type="similarity">
    <text evidence="2">Belongs to the TspO/BZRP family.</text>
</comment>
<feature type="transmembrane region" description="Helical" evidence="6">
    <location>
        <begin position="88"/>
        <end position="109"/>
    </location>
</feature>
<keyword evidence="3 6" id="KW-0812">Transmembrane</keyword>
<dbReference type="EMBL" id="QFPX01000004">
    <property type="protein sequence ID" value="PZQ56139.1"/>
    <property type="molecule type" value="Genomic_DNA"/>
</dbReference>